<proteinExistence type="predicted"/>
<name>A0ABX8A764_9BRAD</name>
<reference evidence="1 2" key="1">
    <citation type="submission" date="2019-02" db="EMBL/GenBank/DDBJ databases">
        <title>Emended description of the genus Rhodopseudomonas and description of Rhodopseudomonas albus sp. nov., a non-phototrophic, heavy-metal-tolerant bacterium isolated from garden soil.</title>
        <authorList>
            <person name="Bao Z."/>
            <person name="Cao W.W."/>
            <person name="Sato Y."/>
            <person name="Nishizawa T."/>
            <person name="Zhao J."/>
            <person name="Guo Y."/>
            <person name="Ohta H."/>
        </authorList>
    </citation>
    <scope>NUCLEOTIDE SEQUENCE [LARGE SCALE GENOMIC DNA]</scope>
    <source>
        <strain evidence="1 2">SK50-23</strain>
    </source>
</reference>
<gene>
    <name evidence="1" type="ORF">RPMA_10900</name>
</gene>
<evidence type="ECO:0008006" key="3">
    <source>
        <dbReference type="Google" id="ProtNLM"/>
    </source>
</evidence>
<protein>
    <recommendedName>
        <fullName evidence="3">Terminase small subunit</fullName>
    </recommendedName>
</protein>
<organism evidence="1 2">
    <name type="scientific">Tardiphaga alba</name>
    <dbReference type="NCBI Taxonomy" id="340268"/>
    <lineage>
        <taxon>Bacteria</taxon>
        <taxon>Pseudomonadati</taxon>
        <taxon>Pseudomonadota</taxon>
        <taxon>Alphaproteobacteria</taxon>
        <taxon>Hyphomicrobiales</taxon>
        <taxon>Nitrobacteraceae</taxon>
        <taxon>Tardiphaga</taxon>
    </lineage>
</organism>
<dbReference type="EMBL" id="CP036498">
    <property type="protein sequence ID" value="QUS39287.1"/>
    <property type="molecule type" value="Genomic_DNA"/>
</dbReference>
<evidence type="ECO:0000313" key="1">
    <source>
        <dbReference type="EMBL" id="QUS39287.1"/>
    </source>
</evidence>
<accession>A0ABX8A764</accession>
<keyword evidence="2" id="KW-1185">Reference proteome</keyword>
<sequence length="232" mass="25391">MSGGTPKWRSTRRLLGNMMPSPSYAKRAMRGFTPEAVLHLRHRYEETDEKVSSIAADFGVHAKTINTLAHKEGWKLRKDRPPRDLPPAIRLTMEANQAIGGTKLADTQPVLDEITAAAEAPAVSSAIASRLEAALEKELRKLEALRSEFGPVTHRSIEAERIARTLATLTEVLFKVRRLREPAQGGVLTDDDLPTDIDGFRRALAERMDAFVRSRDDGGVPADAGGTDTATA</sequence>
<dbReference type="RefSeq" id="WP_211912831.1">
    <property type="nucleotide sequence ID" value="NZ_CP036498.1"/>
</dbReference>
<evidence type="ECO:0000313" key="2">
    <source>
        <dbReference type="Proteomes" id="UP000682843"/>
    </source>
</evidence>
<dbReference type="Proteomes" id="UP000682843">
    <property type="component" value="Chromosome"/>
</dbReference>